<evidence type="ECO:0000256" key="1">
    <source>
        <dbReference type="SAM" id="Phobius"/>
    </source>
</evidence>
<feature type="transmembrane region" description="Helical" evidence="1">
    <location>
        <begin position="151"/>
        <end position="175"/>
    </location>
</feature>
<dbReference type="InterPro" id="IPR005625">
    <property type="entry name" value="PepSY-ass_TM"/>
</dbReference>
<protein>
    <submittedName>
        <fullName evidence="2">Iron-regulated membrane protein</fullName>
    </submittedName>
</protein>
<feature type="transmembrane region" description="Helical" evidence="1">
    <location>
        <begin position="196"/>
        <end position="217"/>
    </location>
</feature>
<dbReference type="Proteomes" id="UP001364224">
    <property type="component" value="Unassembled WGS sequence"/>
</dbReference>
<proteinExistence type="predicted"/>
<keyword evidence="1" id="KW-1133">Transmembrane helix</keyword>
<dbReference type="RefSeq" id="WP_334481629.1">
    <property type="nucleotide sequence ID" value="NZ_JAZHRV010000001.1"/>
</dbReference>
<organism evidence="2 3">
    <name type="scientific">Bradyrhizobium algeriense</name>
    <dbReference type="NCBI Taxonomy" id="634784"/>
    <lineage>
        <taxon>Bacteria</taxon>
        <taxon>Pseudomonadati</taxon>
        <taxon>Pseudomonadota</taxon>
        <taxon>Alphaproteobacteria</taxon>
        <taxon>Hyphomicrobiales</taxon>
        <taxon>Nitrobacteraceae</taxon>
        <taxon>Bradyrhizobium</taxon>
    </lineage>
</organism>
<comment type="caution">
    <text evidence="2">The sequence shown here is derived from an EMBL/GenBank/DDBJ whole genome shotgun (WGS) entry which is preliminary data.</text>
</comment>
<dbReference type="PANTHER" id="PTHR34219">
    <property type="entry name" value="IRON-REGULATED INNER MEMBRANE PROTEIN-RELATED"/>
    <property type="match status" value="1"/>
</dbReference>
<feature type="transmembrane region" description="Helical" evidence="1">
    <location>
        <begin position="347"/>
        <end position="369"/>
    </location>
</feature>
<sequence>MVHDSAALSVRIWCGVHRWTSLICTLFLLMLCITGLPLIFKGEIDDWQYENAQSSSASHAQPLSLDALADIARKRFPGEFIQFLFWHPNVPNAVSFGLSPTLRGTSAAGLHGLVIDSLNGKIIEEPKPRRGITFYLLKTHTDMFLGLPGGLFLGAMGLILLASLVSGIVIYGPFMRHLDFGEIRARRRHRIRWLDLHNLLGIITVTWLFVVGLAGAMNTLAAPLFDLWRARELPVLVGLQGAGEPAKTELAKTLTSIDDAVAAARRASPDMRLVSVVFPYSRMTTPHHYMIWTKGTTPVTAHLFAPVMINAENGESAGVLNLPWYIRVLEMSRPVHFGNYGGLPLKILWAFLDIVTIIVLSTGVYLWIIKLRASRSGIKARSLVGASTVLQE</sequence>
<dbReference type="PANTHER" id="PTHR34219:SF3">
    <property type="entry name" value="BLL7967 PROTEIN"/>
    <property type="match status" value="1"/>
</dbReference>
<keyword evidence="3" id="KW-1185">Reference proteome</keyword>
<accession>A0ABU8BCN7</accession>
<keyword evidence="1" id="KW-0812">Transmembrane</keyword>
<dbReference type="EMBL" id="JAZHRV010000001">
    <property type="protein sequence ID" value="MEH2556292.1"/>
    <property type="molecule type" value="Genomic_DNA"/>
</dbReference>
<evidence type="ECO:0000313" key="2">
    <source>
        <dbReference type="EMBL" id="MEH2556292.1"/>
    </source>
</evidence>
<dbReference type="Pfam" id="PF03929">
    <property type="entry name" value="PepSY_TM"/>
    <property type="match status" value="1"/>
</dbReference>
<evidence type="ECO:0000313" key="3">
    <source>
        <dbReference type="Proteomes" id="UP001364224"/>
    </source>
</evidence>
<gene>
    <name evidence="2" type="ORF">V1286_003821</name>
</gene>
<name>A0ABU8BCN7_9BRAD</name>
<keyword evidence="1" id="KW-0472">Membrane</keyword>
<reference evidence="2 3" key="1">
    <citation type="submission" date="2024-02" db="EMBL/GenBank/DDBJ databases">
        <title>Adaptive strategies in a cosmopolitan and abundant soil bacterium.</title>
        <authorList>
            <person name="Carini P."/>
        </authorList>
    </citation>
    <scope>NUCLEOTIDE SEQUENCE [LARGE SCALE GENOMIC DNA]</scope>
    <source>
        <strain evidence="2 3">AZCC 1608</strain>
    </source>
</reference>
<feature type="transmembrane region" description="Helical" evidence="1">
    <location>
        <begin position="21"/>
        <end position="40"/>
    </location>
</feature>